<dbReference type="Pfam" id="PF04303">
    <property type="entry name" value="PrpF"/>
    <property type="match status" value="1"/>
</dbReference>
<evidence type="ECO:0000313" key="4">
    <source>
        <dbReference type="Proteomes" id="UP000662986"/>
    </source>
</evidence>
<dbReference type="EMBL" id="CP070619">
    <property type="protein sequence ID" value="QSE92577.1"/>
    <property type="molecule type" value="Genomic_DNA"/>
</dbReference>
<dbReference type="SUPFAM" id="SSF54506">
    <property type="entry name" value="Diaminopimelate epimerase-like"/>
    <property type="match status" value="2"/>
</dbReference>
<evidence type="ECO:0000256" key="2">
    <source>
        <dbReference type="ARBA" id="ARBA00023235"/>
    </source>
</evidence>
<proteinExistence type="inferred from homology"/>
<accession>A0A974ZWJ1</accession>
<name>A0A974ZWJ1_9NOCA</name>
<evidence type="ECO:0000313" key="3">
    <source>
        <dbReference type="EMBL" id="QSE92577.1"/>
    </source>
</evidence>
<organism evidence="3 4">
    <name type="scientific">Rhodococcus pseudokoreensis</name>
    <dbReference type="NCBI Taxonomy" id="2811421"/>
    <lineage>
        <taxon>Bacteria</taxon>
        <taxon>Bacillati</taxon>
        <taxon>Actinomycetota</taxon>
        <taxon>Actinomycetes</taxon>
        <taxon>Mycobacteriales</taxon>
        <taxon>Nocardiaceae</taxon>
        <taxon>Rhodococcus</taxon>
    </lineage>
</organism>
<reference evidence="3 4" key="1">
    <citation type="journal article" date="2021" name="Microbiol. Resour. Announc.">
        <title>Complete Genome Sequences of Two Rhodococcus sp. Strains with Large and Linear Chromosomes, Isolated from Apple Rhizosphere.</title>
        <authorList>
            <person name="Benning S."/>
            <person name="Brugnone N."/>
            <person name="Siani R."/>
            <person name="Kublik S."/>
            <person name="Schloter M."/>
            <person name="Rad V."/>
        </authorList>
    </citation>
    <scope>NUCLEOTIDE SEQUENCE [LARGE SCALE GENOMIC DNA]</scope>
    <source>
        <strain evidence="3 4">R79</strain>
    </source>
</reference>
<dbReference type="Gene3D" id="3.10.310.10">
    <property type="entry name" value="Diaminopimelate Epimerase, Chain A, domain 1"/>
    <property type="match status" value="2"/>
</dbReference>
<evidence type="ECO:0000256" key="1">
    <source>
        <dbReference type="ARBA" id="ARBA00007673"/>
    </source>
</evidence>
<reference evidence="3 4" key="2">
    <citation type="journal article" date="2022" name="Arch. Microbiol.">
        <title>Rhodococcus pseudokoreensis sp. nov. isolated from the rhizosphere of young M26 apple rootstocks.</title>
        <authorList>
            <person name="Kampfer P."/>
            <person name="Glaeser S.P."/>
            <person name="Blom J."/>
            <person name="Wolf J."/>
            <person name="Benning S."/>
            <person name="Schloter M."/>
            <person name="Neumann-Schaal M."/>
        </authorList>
    </citation>
    <scope>NUCLEOTIDE SEQUENCE [LARGE SCALE GENOMIC DNA]</scope>
    <source>
        <strain evidence="3 4">R79</strain>
    </source>
</reference>
<sequence length="379" mass="39726">MYTDYRAAFIRGGTSKALVFHERDLPADRAQRDAIFLRAMGSPDPHGRQLDGMGGGLSSLSKVCIVGPPSIEGADVDYTFAQIQIDRRAVDYVGNCGNMASAIGPFAVDEGLVAAEDGNTTVRIHNVNTRKVIASSFDVEAGRAIEQGDYTIHGVAGAGAPIRLDFLDPGGAGTGSLLPTGHTTDALVVDGAPALSASLVDAGNPVVFVDAAAVGLDGTELPETIDADDRLMTRLEAIRRAGSVRMGLAADEQSAAQNRMTPFIALVAAPQSYTTLAGDRVDESVVDLTVRFLSNGKAHRALPLTGALCAAVAARLPDSAVHRHARTPRDGAPIRLGSPSGILEVNASVADKGPNAPVWCEFATIYRTTRRLFTGWVRA</sequence>
<dbReference type="InterPro" id="IPR007400">
    <property type="entry name" value="PrpF-like"/>
</dbReference>
<dbReference type="RefSeq" id="WP_206009043.1">
    <property type="nucleotide sequence ID" value="NZ_CP070619.1"/>
</dbReference>
<gene>
    <name evidence="3" type="ORF">JWS13_30195</name>
</gene>
<dbReference type="Proteomes" id="UP000662986">
    <property type="component" value="Chromosome"/>
</dbReference>
<keyword evidence="4" id="KW-1185">Reference proteome</keyword>
<protein>
    <submittedName>
        <fullName evidence="3">PrpF family protein</fullName>
    </submittedName>
</protein>
<keyword evidence="2" id="KW-0413">Isomerase</keyword>
<dbReference type="PANTHER" id="PTHR43709:SF2">
    <property type="entry name" value="DUF453 DOMAIN PROTEIN (AFU_ORTHOLOGUE AFUA_6G00360)"/>
    <property type="match status" value="1"/>
</dbReference>
<comment type="similarity">
    <text evidence="1">Belongs to the PrpF family.</text>
</comment>
<dbReference type="PANTHER" id="PTHR43709">
    <property type="entry name" value="ACONITATE ISOMERASE-RELATED"/>
    <property type="match status" value="1"/>
</dbReference>